<sequence length="140" mass="15602">MTGLLILARPHVSLLDGPRLAWWLTRSAGIRGAVFPVDPAYARHPVWSRLLHTYGFMIGGHRMIALDTGSPFGLRSLTKALQHGQTVVLFPQGTGIRNGPARPDRPGVQWLLERAHPRVLPVTMDHRIVIEQSTEEVRHA</sequence>
<dbReference type="SUPFAM" id="SSF69593">
    <property type="entry name" value="Glycerol-3-phosphate (1)-acyltransferase"/>
    <property type="match status" value="1"/>
</dbReference>
<dbReference type="AlphaFoldDB" id="A0AAE2YQK3"/>
<dbReference type="SMART" id="SM00563">
    <property type="entry name" value="PlsC"/>
    <property type="match status" value="1"/>
</dbReference>
<evidence type="ECO:0000259" key="1">
    <source>
        <dbReference type="SMART" id="SM00563"/>
    </source>
</evidence>
<dbReference type="Proteomes" id="UP001197378">
    <property type="component" value="Unassembled WGS sequence"/>
</dbReference>
<reference evidence="2" key="1">
    <citation type="journal article" date="2021" name="ISME J.">
        <title>Genomic evolution of the class Acidithiobacillia: deep-branching Proteobacteria living in extreme acidic conditions.</title>
        <authorList>
            <person name="Moya-Beltran A."/>
            <person name="Beard S."/>
            <person name="Rojas-Villalobos C."/>
            <person name="Issotta F."/>
            <person name="Gallardo Y."/>
            <person name="Ulloa R."/>
            <person name="Giaveno A."/>
            <person name="Degli Esposti M."/>
            <person name="Johnson D.B."/>
            <person name="Quatrini R."/>
        </authorList>
    </citation>
    <scope>NUCLEOTIDE SEQUENCE</scope>
    <source>
        <strain evidence="2">VAN18-1</strain>
    </source>
</reference>
<keyword evidence="2" id="KW-0012">Acyltransferase</keyword>
<accession>A0AAE2YQK3</accession>
<protein>
    <submittedName>
        <fullName evidence="2">1-acyl-sn-glycerol-3-phosphate acyltransferase</fullName>
    </submittedName>
</protein>
<keyword evidence="2" id="KW-0808">Transferase</keyword>
<dbReference type="EMBL" id="JAAXYO010000147">
    <property type="protein sequence ID" value="MBU2788410.1"/>
    <property type="molecule type" value="Genomic_DNA"/>
</dbReference>
<feature type="domain" description="Phospholipid/glycerol acyltransferase" evidence="1">
    <location>
        <begin position="5"/>
        <end position="127"/>
    </location>
</feature>
<name>A0AAE2YQK3_9PROT</name>
<organism evidence="2 3">
    <name type="scientific">Igneacidithiobacillus copahuensis</name>
    <dbReference type="NCBI Taxonomy" id="2724909"/>
    <lineage>
        <taxon>Bacteria</taxon>
        <taxon>Pseudomonadati</taxon>
        <taxon>Pseudomonadota</taxon>
        <taxon>Acidithiobacillia</taxon>
        <taxon>Acidithiobacillales</taxon>
        <taxon>Acidithiobacillaceae</taxon>
        <taxon>Igneacidithiobacillus</taxon>
    </lineage>
</organism>
<dbReference type="InterPro" id="IPR002123">
    <property type="entry name" value="Plipid/glycerol_acylTrfase"/>
</dbReference>
<comment type="caution">
    <text evidence="2">The sequence shown here is derived from an EMBL/GenBank/DDBJ whole genome shotgun (WGS) entry which is preliminary data.</text>
</comment>
<keyword evidence="3" id="KW-1185">Reference proteome</keyword>
<evidence type="ECO:0000313" key="3">
    <source>
        <dbReference type="Proteomes" id="UP001197378"/>
    </source>
</evidence>
<proteinExistence type="predicted"/>
<gene>
    <name evidence="2" type="ORF">HFQ13_09395</name>
</gene>
<evidence type="ECO:0000313" key="2">
    <source>
        <dbReference type="EMBL" id="MBU2788410.1"/>
    </source>
</evidence>
<dbReference type="RefSeq" id="WP_215885628.1">
    <property type="nucleotide sequence ID" value="NZ_JAAXYO010000147.1"/>
</dbReference>
<dbReference type="GO" id="GO:0016746">
    <property type="term" value="F:acyltransferase activity"/>
    <property type="evidence" value="ECO:0007669"/>
    <property type="project" value="UniProtKB-KW"/>
</dbReference>
<dbReference type="Pfam" id="PF01553">
    <property type="entry name" value="Acyltransferase"/>
    <property type="match status" value="1"/>
</dbReference>